<dbReference type="AlphaFoldDB" id="A0A4R2IUA8"/>
<dbReference type="Proteomes" id="UP000295573">
    <property type="component" value="Unassembled WGS sequence"/>
</dbReference>
<dbReference type="RefSeq" id="WP_132149675.1">
    <property type="nucleotide sequence ID" value="NZ_SLWR01000005.1"/>
</dbReference>
<evidence type="ECO:0000313" key="2">
    <source>
        <dbReference type="Proteomes" id="UP000295573"/>
    </source>
</evidence>
<accession>A0A4R2IUA8</accession>
<reference evidence="1 2" key="1">
    <citation type="journal article" date="2015" name="Stand. Genomic Sci.">
        <title>Genomic Encyclopedia of Bacterial and Archaeal Type Strains, Phase III: the genomes of soil and plant-associated and newly described type strains.</title>
        <authorList>
            <person name="Whitman W.B."/>
            <person name="Woyke T."/>
            <person name="Klenk H.P."/>
            <person name="Zhou Y."/>
            <person name="Lilburn T.G."/>
            <person name="Beck B.J."/>
            <person name="De Vos P."/>
            <person name="Vandamme P."/>
            <person name="Eisen J.A."/>
            <person name="Garrity G."/>
            <person name="Hugenholtz P."/>
            <person name="Kyrpides N.C."/>
        </authorList>
    </citation>
    <scope>NUCLEOTIDE SEQUENCE [LARGE SCALE GENOMIC DNA]</scope>
    <source>
        <strain evidence="1 2">VKM Ac-2541</strain>
    </source>
</reference>
<name>A0A4R2IUA8_9ACTN</name>
<gene>
    <name evidence="1" type="ORF">EV646_105417</name>
</gene>
<comment type="caution">
    <text evidence="1">The sequence shown here is derived from an EMBL/GenBank/DDBJ whole genome shotgun (WGS) entry which is preliminary data.</text>
</comment>
<evidence type="ECO:0000313" key="1">
    <source>
        <dbReference type="EMBL" id="TCO47859.1"/>
    </source>
</evidence>
<dbReference type="EMBL" id="SLWR01000005">
    <property type="protein sequence ID" value="TCO47859.1"/>
    <property type="molecule type" value="Genomic_DNA"/>
</dbReference>
<organism evidence="1 2">
    <name type="scientific">Kribbella antiqua</name>
    <dbReference type="NCBI Taxonomy" id="2512217"/>
    <lineage>
        <taxon>Bacteria</taxon>
        <taxon>Bacillati</taxon>
        <taxon>Actinomycetota</taxon>
        <taxon>Actinomycetes</taxon>
        <taxon>Propionibacteriales</taxon>
        <taxon>Kribbellaceae</taxon>
        <taxon>Kribbella</taxon>
    </lineage>
</organism>
<dbReference type="OrthoDB" id="3831033at2"/>
<proteinExistence type="predicted"/>
<sequence length="105" mass="11339">MTDKPAAVAYVNGSLLITHSELERVRMDVARFASEWGYALAYVHVEEPATSPDAFNGLVQQVTALDITTVLIPSILHFAGIGSPVEVKNRLEHLIGGRVIPTTSP</sequence>
<protein>
    <submittedName>
        <fullName evidence="1">Uncharacterized protein</fullName>
    </submittedName>
</protein>
<keyword evidence="2" id="KW-1185">Reference proteome</keyword>